<accession>A0A199NTI2</accession>
<dbReference type="GO" id="GO:0042586">
    <property type="term" value="F:peptide deformylase activity"/>
    <property type="evidence" value="ECO:0007669"/>
    <property type="project" value="UniProtKB-UniRule"/>
</dbReference>
<reference evidence="7" key="1">
    <citation type="submission" date="2016-04" db="EMBL/GenBank/DDBJ databases">
        <authorList>
            <person name="Evans L.H."/>
            <person name="Alamgir A."/>
            <person name="Owens N."/>
            <person name="Weber N.D."/>
            <person name="Virtaneva K."/>
            <person name="Barbian K."/>
            <person name="Babar A."/>
            <person name="Rosenke K."/>
        </authorList>
    </citation>
    <scope>NUCLEOTIDE SEQUENCE [LARGE SCALE GENOMIC DNA]</scope>
    <source>
        <strain evidence="7">RUTW2-3</strain>
    </source>
</reference>
<keyword evidence="4 6" id="KW-0648">Protein biosynthesis</keyword>
<evidence type="ECO:0000256" key="4">
    <source>
        <dbReference type="ARBA" id="ARBA00022917"/>
    </source>
</evidence>
<reference evidence="10" key="2">
    <citation type="submission" date="2016-04" db="EMBL/GenBank/DDBJ databases">
        <authorList>
            <person name="Waterworth S."/>
            <person name="Matcher G."/>
        </authorList>
    </citation>
    <scope>NUCLEOTIDE SEQUENCE [LARGE SCALE GENOMIC DNA]</scope>
    <source>
        <strain evidence="10">RuSp02-3</strain>
    </source>
</reference>
<dbReference type="CDD" id="cd00487">
    <property type="entry name" value="Pep_deformylase"/>
    <property type="match status" value="1"/>
</dbReference>
<feature type="binding site" evidence="6">
    <location>
        <position position="144"/>
    </location>
    <ligand>
        <name>Fe cation</name>
        <dbReference type="ChEBI" id="CHEBI:24875"/>
    </ligand>
</feature>
<dbReference type="OrthoDB" id="9804313at2"/>
<comment type="similarity">
    <text evidence="1 6">Belongs to the polypeptide deformylase family.</text>
</comment>
<evidence type="ECO:0000256" key="5">
    <source>
        <dbReference type="ARBA" id="ARBA00023004"/>
    </source>
</evidence>
<keyword evidence="5 6" id="KW-0408">Iron</keyword>
<evidence type="ECO:0000313" key="10">
    <source>
        <dbReference type="Proteomes" id="UP000053171"/>
    </source>
</evidence>
<dbReference type="SUPFAM" id="SSF56420">
    <property type="entry name" value="Peptide deformylase"/>
    <property type="match status" value="1"/>
</dbReference>
<dbReference type="EC" id="3.5.1.88" evidence="6"/>
<dbReference type="EMBL" id="LJBJ02000010">
    <property type="protein sequence ID" value="OAX51908.1"/>
    <property type="molecule type" value="Genomic_DNA"/>
</dbReference>
<comment type="caution">
    <text evidence="7">The sequence shown here is derived from an EMBL/GenBank/DDBJ whole genome shotgun (WGS) entry which is preliminary data.</text>
</comment>
<reference evidence="7 10" key="3">
    <citation type="submission" date="2016-06" db="EMBL/GenBank/DDBJ databases">
        <title>Identification of putative biosynthetic pathways for the production of bioactive secondary metabolites by the marine actinomycete Kocuria kristinae RUTW2-3.</title>
        <authorList>
            <person name="Waterworth S.C."/>
            <person name="Walmsley T.A."/>
            <person name="Matongo T."/>
            <person name="Davies-Coleman M.T."/>
            <person name="Dorrington R.A."/>
        </authorList>
    </citation>
    <scope>NUCLEOTIDE SEQUENCE [LARGE SCALE GENOMIC DNA]</scope>
    <source>
        <strain evidence="10">RuSp02-3</strain>
        <strain evidence="7">RUTW2-3</strain>
        <strain evidence="8 11">RUTW4-5</strain>
    </source>
</reference>
<evidence type="ECO:0000256" key="3">
    <source>
        <dbReference type="ARBA" id="ARBA00022801"/>
    </source>
</evidence>
<dbReference type="NCBIfam" id="NF001159">
    <property type="entry name" value="PRK00150.1-3"/>
    <property type="match status" value="1"/>
</dbReference>
<name>A0A199NTI2_9MICC</name>
<dbReference type="InterPro" id="IPR023635">
    <property type="entry name" value="Peptide_deformylase"/>
</dbReference>
<keyword evidence="10" id="KW-1185">Reference proteome</keyword>
<organism evidence="7 10">
    <name type="scientific">Rothia kristinae</name>
    <dbReference type="NCBI Taxonomy" id="37923"/>
    <lineage>
        <taxon>Bacteria</taxon>
        <taxon>Bacillati</taxon>
        <taxon>Actinomycetota</taxon>
        <taxon>Actinomycetes</taxon>
        <taxon>Micrococcales</taxon>
        <taxon>Micrococcaceae</taxon>
        <taxon>Rothia</taxon>
    </lineage>
</organism>
<evidence type="ECO:0000313" key="8">
    <source>
        <dbReference type="EMBL" id="OAX59274.1"/>
    </source>
</evidence>
<comment type="catalytic activity">
    <reaction evidence="6">
        <text>N-terminal N-formyl-L-methionyl-[peptide] + H2O = N-terminal L-methionyl-[peptide] + formate</text>
        <dbReference type="Rhea" id="RHEA:24420"/>
        <dbReference type="Rhea" id="RHEA-COMP:10639"/>
        <dbReference type="Rhea" id="RHEA-COMP:10640"/>
        <dbReference type="ChEBI" id="CHEBI:15377"/>
        <dbReference type="ChEBI" id="CHEBI:15740"/>
        <dbReference type="ChEBI" id="CHEBI:49298"/>
        <dbReference type="ChEBI" id="CHEBI:64731"/>
        <dbReference type="EC" id="3.5.1.88"/>
    </reaction>
</comment>
<dbReference type="NCBIfam" id="TIGR00079">
    <property type="entry name" value="pept_deformyl"/>
    <property type="match status" value="1"/>
</dbReference>
<dbReference type="Proteomes" id="UP000179540">
    <property type="component" value="Unassembled WGS sequence"/>
</dbReference>
<evidence type="ECO:0000313" key="11">
    <source>
        <dbReference type="Proteomes" id="UP000092021"/>
    </source>
</evidence>
<proteinExistence type="inferred from homology"/>
<gene>
    <name evidence="6" type="primary">def</name>
    <name evidence="8" type="ORF">A5N15_07435</name>
    <name evidence="7" type="ORF">AN277_0206150</name>
    <name evidence="9" type="ORF">BK826_06535</name>
</gene>
<feature type="binding site" evidence="6">
    <location>
        <position position="140"/>
    </location>
    <ligand>
        <name>Fe cation</name>
        <dbReference type="ChEBI" id="CHEBI:24875"/>
    </ligand>
</feature>
<dbReference type="PANTHER" id="PTHR10458:SF2">
    <property type="entry name" value="PEPTIDE DEFORMYLASE, MITOCHONDRIAL"/>
    <property type="match status" value="1"/>
</dbReference>
<dbReference type="AlphaFoldDB" id="A0A199NTI2"/>
<evidence type="ECO:0000313" key="7">
    <source>
        <dbReference type="EMBL" id="OAX51908.1"/>
    </source>
</evidence>
<dbReference type="PRINTS" id="PR01576">
    <property type="entry name" value="PDEFORMYLASE"/>
</dbReference>
<comment type="function">
    <text evidence="6">Removes the formyl group from the N-terminal Met of newly synthesized proteins. Requires at least a dipeptide for an efficient rate of reaction. N-terminal L-methionine is a prerequisite for activity but the enzyme has broad specificity at other positions.</text>
</comment>
<dbReference type="RefSeq" id="WP_064725404.1">
    <property type="nucleotide sequence ID" value="NZ_JAQDNX010000001.1"/>
</dbReference>
<evidence type="ECO:0000256" key="6">
    <source>
        <dbReference type="HAMAP-Rule" id="MF_00163"/>
    </source>
</evidence>
<keyword evidence="3 6" id="KW-0378">Hydrolase</keyword>
<dbReference type="PIRSF" id="PIRSF004749">
    <property type="entry name" value="Pep_def"/>
    <property type="match status" value="1"/>
</dbReference>
<dbReference type="Gene3D" id="3.90.45.10">
    <property type="entry name" value="Peptide deformylase"/>
    <property type="match status" value="1"/>
</dbReference>
<feature type="binding site" evidence="6">
    <location>
        <position position="98"/>
    </location>
    <ligand>
        <name>Fe cation</name>
        <dbReference type="ChEBI" id="CHEBI:24875"/>
    </ligand>
</feature>
<dbReference type="InterPro" id="IPR036821">
    <property type="entry name" value="Peptide_deformylase_sf"/>
</dbReference>
<evidence type="ECO:0000313" key="9">
    <source>
        <dbReference type="EMBL" id="OIJ35689.1"/>
    </source>
</evidence>
<dbReference type="GO" id="GO:0006412">
    <property type="term" value="P:translation"/>
    <property type="evidence" value="ECO:0007669"/>
    <property type="project" value="UniProtKB-UniRule"/>
</dbReference>
<evidence type="ECO:0000313" key="12">
    <source>
        <dbReference type="Proteomes" id="UP000179540"/>
    </source>
</evidence>
<dbReference type="PANTHER" id="PTHR10458">
    <property type="entry name" value="PEPTIDE DEFORMYLASE"/>
    <property type="match status" value="1"/>
</dbReference>
<dbReference type="Pfam" id="PF01327">
    <property type="entry name" value="Pep_deformylase"/>
    <property type="match status" value="1"/>
</dbReference>
<feature type="active site" evidence="6">
    <location>
        <position position="141"/>
    </location>
</feature>
<comment type="cofactor">
    <cofactor evidence="6">
        <name>Fe(2+)</name>
        <dbReference type="ChEBI" id="CHEBI:29033"/>
    </cofactor>
    <text evidence="6">Binds 1 Fe(2+) ion.</text>
</comment>
<dbReference type="Proteomes" id="UP000092021">
    <property type="component" value="Unassembled WGS sequence"/>
</dbReference>
<keyword evidence="2 6" id="KW-0479">Metal-binding</keyword>
<dbReference type="HAMAP" id="MF_00163">
    <property type="entry name" value="Pep_deformylase"/>
    <property type="match status" value="1"/>
</dbReference>
<dbReference type="EMBL" id="LWGZ01000653">
    <property type="protein sequence ID" value="OAX59274.1"/>
    <property type="molecule type" value="Genomic_DNA"/>
</dbReference>
<protein>
    <recommendedName>
        <fullName evidence="6">Peptide deformylase</fullName>
        <shortName evidence="6">PDF</shortName>
        <ecNumber evidence="6">3.5.1.88</ecNumber>
    </recommendedName>
    <alternativeName>
        <fullName evidence="6">Polypeptide deformylase</fullName>
    </alternativeName>
</protein>
<sequence length="189" mass="21088">MTILPIVITGEPVLHRPTRPVTDFGPDFQRLIEDMYETMDAAHGVGLAATQVGSDLRVFVYEYANDDAADRGVIVNPRLSLGKISQEDPDPEEESEGCLSVPGLSFPLKRAEWVRVSGQDAQGAPLEFEAHGWFARVMQHETQHLDGQLYVDHLNRRWSAKARKAIKREGWGVPGNTWMPGVDEDPFGH</sequence>
<evidence type="ECO:0000256" key="1">
    <source>
        <dbReference type="ARBA" id="ARBA00010759"/>
    </source>
</evidence>
<evidence type="ECO:0000256" key="2">
    <source>
        <dbReference type="ARBA" id="ARBA00022723"/>
    </source>
</evidence>
<dbReference type="EMBL" id="MODZ01000007">
    <property type="protein sequence ID" value="OIJ35689.1"/>
    <property type="molecule type" value="Genomic_DNA"/>
</dbReference>
<dbReference type="GO" id="GO:0046872">
    <property type="term" value="F:metal ion binding"/>
    <property type="evidence" value="ECO:0007669"/>
    <property type="project" value="UniProtKB-KW"/>
</dbReference>
<dbReference type="Proteomes" id="UP000053171">
    <property type="component" value="Unassembled WGS sequence"/>
</dbReference>
<reference evidence="9 12" key="4">
    <citation type="submission" date="2016-10" db="EMBL/GenBank/DDBJ databases">
        <title>Draft genome sequence of strain LCT isolated from the Shenzhou X spacecraft of China.</title>
        <authorList>
            <person name="Huang B."/>
        </authorList>
    </citation>
    <scope>NUCLEOTIDE SEQUENCE [LARGE SCALE GENOMIC DNA]</scope>
    <source>
        <strain evidence="9 12">LCT-H5</strain>
    </source>
</reference>